<comment type="caution">
    <text evidence="1">The sequence shown here is derived from an EMBL/GenBank/DDBJ whole genome shotgun (WGS) entry which is preliminary data.</text>
</comment>
<organism evidence="1 2">
    <name type="scientific">Phlebia brevispora</name>
    <dbReference type="NCBI Taxonomy" id="194682"/>
    <lineage>
        <taxon>Eukaryota</taxon>
        <taxon>Fungi</taxon>
        <taxon>Dikarya</taxon>
        <taxon>Basidiomycota</taxon>
        <taxon>Agaricomycotina</taxon>
        <taxon>Agaricomycetes</taxon>
        <taxon>Polyporales</taxon>
        <taxon>Meruliaceae</taxon>
        <taxon>Phlebia</taxon>
    </lineage>
</organism>
<sequence length="417" mass="46807">MATTFSSSSSGRFAPLHFRDIVHDVLKQYKNDSESESESKAHRIFREQAGHQYKGFMSEIVDPSNGFSSTSAHEWANFGQGAPEVGDIPGAHPRPRTIKLAIDALEYAPSTGVQELREAVANLYNHTYRQDKESQYTYENVCIVPGGRAGLSRVAAVIGDVYCRRATRLQSYQIPDCTAYDQVLGAFKRVVPVPTTSAVSTYMFLVEGKTDRGLVPPLDAVAYGFEHENKHHTDVDQLRKNIRTQDLKVVLLSNLRNPTGQVIQGDELYELVRTSCEMNATLILDELYSWYIYLENEAEFGESVSSAAYIDDVNEDSIIIIDSLTKNWRLPGFRVCWVIAPKNVITALSQSGYFLGGGANHPLQLAAIPLLEPGYVHAEKVALQKHFKHKRDHVLTHLQRLRFKVAVLPDSTFYIWL</sequence>
<protein>
    <submittedName>
        <fullName evidence="1">Uncharacterized protein</fullName>
    </submittedName>
</protein>
<dbReference type="EMBL" id="JANHOG010001904">
    <property type="protein sequence ID" value="KAJ3530043.1"/>
    <property type="molecule type" value="Genomic_DNA"/>
</dbReference>
<evidence type="ECO:0000313" key="1">
    <source>
        <dbReference type="EMBL" id="KAJ3530043.1"/>
    </source>
</evidence>
<gene>
    <name evidence="1" type="ORF">NM688_g7769</name>
</gene>
<name>A0ACC1S1I9_9APHY</name>
<accession>A0ACC1S1I9</accession>
<proteinExistence type="predicted"/>
<keyword evidence="2" id="KW-1185">Reference proteome</keyword>
<reference evidence="1" key="1">
    <citation type="submission" date="2022-07" db="EMBL/GenBank/DDBJ databases">
        <title>Genome Sequence of Phlebia brevispora.</title>
        <authorList>
            <person name="Buettner E."/>
        </authorList>
    </citation>
    <scope>NUCLEOTIDE SEQUENCE</scope>
    <source>
        <strain evidence="1">MPL23</strain>
    </source>
</reference>
<evidence type="ECO:0000313" key="2">
    <source>
        <dbReference type="Proteomes" id="UP001148662"/>
    </source>
</evidence>
<dbReference type="Proteomes" id="UP001148662">
    <property type="component" value="Unassembled WGS sequence"/>
</dbReference>